<dbReference type="AlphaFoldDB" id="A0AAX3W5N5"/>
<keyword evidence="1" id="KW-0812">Transmembrane</keyword>
<proteinExistence type="predicted"/>
<feature type="transmembrane region" description="Helical" evidence="1">
    <location>
        <begin position="53"/>
        <end position="71"/>
    </location>
</feature>
<gene>
    <name evidence="2" type="ORF">PYH69_03355</name>
</gene>
<keyword evidence="1" id="KW-1133">Transmembrane helix</keyword>
<evidence type="ECO:0000313" key="3">
    <source>
        <dbReference type="Proteomes" id="UP001223261"/>
    </source>
</evidence>
<organism evidence="2 3">
    <name type="scientific">Mammaliicoccus lentus</name>
    <name type="common">Staphylococcus lentus</name>
    <dbReference type="NCBI Taxonomy" id="42858"/>
    <lineage>
        <taxon>Bacteria</taxon>
        <taxon>Bacillati</taxon>
        <taxon>Bacillota</taxon>
        <taxon>Bacilli</taxon>
        <taxon>Bacillales</taxon>
        <taxon>Staphylococcaceae</taxon>
        <taxon>Mammaliicoccus</taxon>
    </lineage>
</organism>
<accession>A0AAX3W5N5</accession>
<keyword evidence="1" id="KW-0472">Membrane</keyword>
<reference evidence="2" key="1">
    <citation type="journal article" date="2023" name="Antibiotics">
        <title>Prevalence and Molecular Characterization of Methicillin-Resistant Staphylococci (MRS) and Mammaliicocci (MRM) in Dromedary Camels from Algeria: First Detection of SCCmec-mecC Hybrid in Methicillin-Resistant Mammaliicoccus lentus.</title>
        <authorList>
            <person name="Belhout C."/>
            <person name="Boyen F."/>
            <person name="Vereecke N."/>
            <person name="Theuns S."/>
            <person name="Taibi N."/>
            <person name="Stegger M."/>
            <person name="de la Fe-Rodriguez P.Y."/>
            <person name="Bouayad L."/>
            <person name="Elgroud R."/>
            <person name="Butaye P."/>
        </authorList>
    </citation>
    <scope>NUCLEOTIDE SEQUENCE</scope>
    <source>
        <strain evidence="2">7048</strain>
    </source>
</reference>
<feature type="transmembrane region" description="Helical" evidence="1">
    <location>
        <begin position="78"/>
        <end position="97"/>
    </location>
</feature>
<dbReference type="Proteomes" id="UP001223261">
    <property type="component" value="Chromosome"/>
</dbReference>
<protein>
    <submittedName>
        <fullName evidence="2">SdpI family protein</fullName>
    </submittedName>
</protein>
<sequence length="109" mass="12646">MIVLLTGLGTLVASLVLKVSNPKNINKTYGYRTKRSMKNKTQWNFAQKYSAKMLMIIGTLNILIGIVLMFITYSKEYYLFFELGWAVLTYLPVFILTERKLIQLERSLN</sequence>
<name>A0AAX3W5N5_MAMLE</name>
<evidence type="ECO:0000256" key="1">
    <source>
        <dbReference type="SAM" id="Phobius"/>
    </source>
</evidence>
<dbReference type="EMBL" id="CP118848">
    <property type="protein sequence ID" value="WHI60678.1"/>
    <property type="molecule type" value="Genomic_DNA"/>
</dbReference>
<dbReference type="Pfam" id="PF13630">
    <property type="entry name" value="SdpI"/>
    <property type="match status" value="1"/>
</dbReference>
<dbReference type="InterPro" id="IPR025962">
    <property type="entry name" value="SdpI/YhfL"/>
</dbReference>
<dbReference type="RefSeq" id="WP_147641095.1">
    <property type="nucleotide sequence ID" value="NZ_CABIVY010000019.1"/>
</dbReference>
<evidence type="ECO:0000313" key="2">
    <source>
        <dbReference type="EMBL" id="WHI60678.1"/>
    </source>
</evidence>